<evidence type="ECO:0000313" key="2">
    <source>
        <dbReference type="EMBL" id="MEC4722565.1"/>
    </source>
</evidence>
<dbReference type="InterPro" id="IPR009739">
    <property type="entry name" value="LprI-like_N"/>
</dbReference>
<evidence type="ECO:0000259" key="1">
    <source>
        <dbReference type="Pfam" id="PF07007"/>
    </source>
</evidence>
<protein>
    <submittedName>
        <fullName evidence="2">Lysozyme inhibitor LprI family protein</fullName>
    </submittedName>
</protein>
<accession>A0ABU6JGB5</accession>
<evidence type="ECO:0000313" key="3">
    <source>
        <dbReference type="Proteomes" id="UP001352263"/>
    </source>
</evidence>
<keyword evidence="3" id="KW-1185">Reference proteome</keyword>
<reference evidence="2 3" key="1">
    <citation type="submission" date="2023-10" db="EMBL/GenBank/DDBJ databases">
        <title>Noviherbaspirillum sp. CPCC 100848 genome assembly.</title>
        <authorList>
            <person name="Li X.Y."/>
            <person name="Fang X.M."/>
        </authorList>
    </citation>
    <scope>NUCLEOTIDE SEQUENCE [LARGE SCALE GENOMIC DNA]</scope>
    <source>
        <strain evidence="2 3">CPCC 100848</strain>
    </source>
</reference>
<proteinExistence type="predicted"/>
<organism evidence="2 3">
    <name type="scientific">Noviherbaspirillum album</name>
    <dbReference type="NCBI Taxonomy" id="3080276"/>
    <lineage>
        <taxon>Bacteria</taxon>
        <taxon>Pseudomonadati</taxon>
        <taxon>Pseudomonadota</taxon>
        <taxon>Betaproteobacteria</taxon>
        <taxon>Burkholderiales</taxon>
        <taxon>Oxalobacteraceae</taxon>
        <taxon>Noviherbaspirillum</taxon>
    </lineage>
</organism>
<name>A0ABU6JGB5_9BURK</name>
<gene>
    <name evidence="2" type="ORF">RY831_25695</name>
</gene>
<comment type="caution">
    <text evidence="2">The sequence shown here is derived from an EMBL/GenBank/DDBJ whole genome shotgun (WGS) entry which is preliminary data.</text>
</comment>
<feature type="domain" description="Lysozyme inhibitor LprI-like N-terminal" evidence="1">
    <location>
        <begin position="62"/>
        <end position="158"/>
    </location>
</feature>
<dbReference type="Gene3D" id="1.20.1270.180">
    <property type="match status" value="1"/>
</dbReference>
<sequence>MPSKGRWPSLRNLSKWSSSYIPVSFIDPKNSMPLTSIAKHLILPLALLAASKSAAGLDCGKAITTPDINQCASIEQKKVEANLNKVYQRVLKSLGQQDAPQPSSAAMRTSFIAAQRAWIKFREADCDAVYQKYADGTIRTVMYIGCMQHHAERRIKDLEAYESE</sequence>
<dbReference type="Pfam" id="PF07007">
    <property type="entry name" value="LprI"/>
    <property type="match status" value="1"/>
</dbReference>
<dbReference type="EMBL" id="JAWIIV010000032">
    <property type="protein sequence ID" value="MEC4722565.1"/>
    <property type="molecule type" value="Genomic_DNA"/>
</dbReference>
<dbReference type="RefSeq" id="WP_326509236.1">
    <property type="nucleotide sequence ID" value="NZ_JAWIIV010000032.1"/>
</dbReference>
<dbReference type="Proteomes" id="UP001352263">
    <property type="component" value="Unassembled WGS sequence"/>
</dbReference>